<dbReference type="Proteomes" id="UP001219934">
    <property type="component" value="Unassembled WGS sequence"/>
</dbReference>
<comment type="caution">
    <text evidence="2">The sequence shown here is derived from an EMBL/GenBank/DDBJ whole genome shotgun (WGS) entry which is preliminary data.</text>
</comment>
<name>A0AAD6FL82_9TELE</name>
<evidence type="ECO:0000256" key="1">
    <source>
        <dbReference type="SAM" id="SignalP"/>
    </source>
</evidence>
<accession>A0AAD6FL82</accession>
<gene>
    <name evidence="2" type="ORF">JOQ06_002150</name>
</gene>
<protein>
    <submittedName>
        <fullName evidence="2">Uncharacterized protein</fullName>
    </submittedName>
</protein>
<organism evidence="2 3">
    <name type="scientific">Pogonophryne albipinna</name>
    <dbReference type="NCBI Taxonomy" id="1090488"/>
    <lineage>
        <taxon>Eukaryota</taxon>
        <taxon>Metazoa</taxon>
        <taxon>Chordata</taxon>
        <taxon>Craniata</taxon>
        <taxon>Vertebrata</taxon>
        <taxon>Euteleostomi</taxon>
        <taxon>Actinopterygii</taxon>
        <taxon>Neopterygii</taxon>
        <taxon>Teleostei</taxon>
        <taxon>Neoteleostei</taxon>
        <taxon>Acanthomorphata</taxon>
        <taxon>Eupercaria</taxon>
        <taxon>Perciformes</taxon>
        <taxon>Notothenioidei</taxon>
        <taxon>Pogonophryne</taxon>
    </lineage>
</organism>
<dbReference type="EMBL" id="JAPTMU010000009">
    <property type="protein sequence ID" value="KAJ4937515.1"/>
    <property type="molecule type" value="Genomic_DNA"/>
</dbReference>
<proteinExistence type="predicted"/>
<feature type="signal peptide" evidence="1">
    <location>
        <begin position="1"/>
        <end position="23"/>
    </location>
</feature>
<feature type="non-terminal residue" evidence="2">
    <location>
        <position position="1"/>
    </location>
</feature>
<sequence>MDILYSVILWIVFLQLLACDVNGAVIRERTQYTRDVLLQLNMASLARMIDTTLQLPDIIRRNPNESCGATGHHRRKRGILGNVQSLRNKVDELQGNVRFQKNFRDCCVLAFTETWLTDCNQDNDLFIDGFGAPFRLDRKAEMTGKTKGAELQDNETSHGPVIDDFVKKSEIQ</sequence>
<feature type="chain" id="PRO_5041945036" evidence="1">
    <location>
        <begin position="24"/>
        <end position="172"/>
    </location>
</feature>
<dbReference type="AlphaFoldDB" id="A0AAD6FL82"/>
<evidence type="ECO:0000313" key="2">
    <source>
        <dbReference type="EMBL" id="KAJ4937515.1"/>
    </source>
</evidence>
<evidence type="ECO:0000313" key="3">
    <source>
        <dbReference type="Proteomes" id="UP001219934"/>
    </source>
</evidence>
<reference evidence="2" key="1">
    <citation type="submission" date="2022-11" db="EMBL/GenBank/DDBJ databases">
        <title>Chromosome-level genome of Pogonophryne albipinna.</title>
        <authorList>
            <person name="Jo E."/>
        </authorList>
    </citation>
    <scope>NUCLEOTIDE SEQUENCE</scope>
    <source>
        <strain evidence="2">SGF0006</strain>
        <tissue evidence="2">Muscle</tissue>
    </source>
</reference>
<keyword evidence="1" id="KW-0732">Signal</keyword>
<keyword evidence="3" id="KW-1185">Reference proteome</keyword>